<feature type="domain" description="Helicase HerA-like C-terminal" evidence="1">
    <location>
        <begin position="16"/>
        <end position="500"/>
    </location>
</feature>
<dbReference type="EMBL" id="FYDG01000001">
    <property type="protein sequence ID" value="SNB60982.1"/>
    <property type="molecule type" value="Genomic_DNA"/>
</dbReference>
<dbReference type="InterPro" id="IPR027417">
    <property type="entry name" value="P-loop_NTPase"/>
</dbReference>
<dbReference type="SUPFAM" id="SSF52540">
    <property type="entry name" value="P-loop containing nucleoside triphosphate hydrolases"/>
    <property type="match status" value="1"/>
</dbReference>
<dbReference type="Pfam" id="PF05872">
    <property type="entry name" value="HerA_C"/>
    <property type="match status" value="1"/>
</dbReference>
<dbReference type="InterPro" id="IPR033186">
    <property type="entry name" value="HerA_C"/>
</dbReference>
<dbReference type="InterPro" id="IPR051162">
    <property type="entry name" value="T4SS_component"/>
</dbReference>
<accession>A0A212QP14</accession>
<dbReference type="Gene3D" id="3.40.50.300">
    <property type="entry name" value="P-loop containing nucleotide triphosphate hydrolases"/>
    <property type="match status" value="2"/>
</dbReference>
<reference evidence="3" key="1">
    <citation type="submission" date="2017-06" db="EMBL/GenBank/DDBJ databases">
        <authorList>
            <person name="Varghese N."/>
            <person name="Submissions S."/>
        </authorList>
    </citation>
    <scope>NUCLEOTIDE SEQUENCE [LARGE SCALE GENOMIC DNA]</scope>
    <source>
        <strain evidence="3">DSM 137</strain>
    </source>
</reference>
<dbReference type="AlphaFoldDB" id="A0A212QP14"/>
<sequence>MSVDPQNVPGKVLVGKAEDFIYLLLKYGNRHGLIAGATGGGKTVTLQTLAEGFANAGTCVFAADVKGDLSGVAMPGEEKPFIAKRARELGLAWEENQFRAVFWDVFGEKGHPVRATVSEMGPLLLSRILELNDVQEGVLNIAFRVADEQGLALLDLKDLRAILAYVSDQAAELQPRYGNVSAASVGAIQRQLLVLENQGAEKFFGEPALDITDLIQPDIDGRGFIHILKAEKLILSPNLYATFLFWLLSELFARLPEVGDLDKPKLVFFFDEAHFLFDEAPKPLLRAIEQLVRLIRSKGVGVYFVTQNPIDVPDVVLGQLGNRVQHALRAFTPRDQKAVKVAAETFRRNPALDTEAAITSLKVGEALVSMLDESGSPTMVEQVRIAPPATRVGPITDAELTQVQESSPLKGKYDTAIDRESAFEILQARAQGRASGAPVGAQQDGGLLSHIGSGLGELFKPQGRRMSLGQAALRSAATSAARAVGSAIAKEIVRGITGVMK</sequence>
<dbReference type="PANTHER" id="PTHR30121">
    <property type="entry name" value="UNCHARACTERIZED PROTEIN YJGR-RELATED"/>
    <property type="match status" value="1"/>
</dbReference>
<evidence type="ECO:0000313" key="3">
    <source>
        <dbReference type="Proteomes" id="UP000198418"/>
    </source>
</evidence>
<evidence type="ECO:0000259" key="1">
    <source>
        <dbReference type="Pfam" id="PF05872"/>
    </source>
</evidence>
<proteinExistence type="predicted"/>
<dbReference type="Proteomes" id="UP000198418">
    <property type="component" value="Unassembled WGS sequence"/>
</dbReference>
<gene>
    <name evidence="2" type="ORF">SAMN06265338_101958</name>
</gene>
<dbReference type="PANTHER" id="PTHR30121:SF6">
    <property type="entry name" value="SLR6007 PROTEIN"/>
    <property type="match status" value="1"/>
</dbReference>
<evidence type="ECO:0000313" key="2">
    <source>
        <dbReference type="EMBL" id="SNB60982.1"/>
    </source>
</evidence>
<keyword evidence="3" id="KW-1185">Reference proteome</keyword>
<protein>
    <recommendedName>
        <fullName evidence="1">Helicase HerA-like C-terminal domain-containing protein</fullName>
    </recommendedName>
</protein>
<organism evidence="2 3">
    <name type="scientific">Rhodoblastus acidophilus</name>
    <name type="common">Rhodopseudomonas acidophila</name>
    <dbReference type="NCBI Taxonomy" id="1074"/>
    <lineage>
        <taxon>Bacteria</taxon>
        <taxon>Pseudomonadati</taxon>
        <taxon>Pseudomonadota</taxon>
        <taxon>Alphaproteobacteria</taxon>
        <taxon>Hyphomicrobiales</taxon>
        <taxon>Rhodoblastaceae</taxon>
        <taxon>Rhodoblastus</taxon>
    </lineage>
</organism>
<dbReference type="RefSeq" id="WP_088519546.1">
    <property type="nucleotide sequence ID" value="NZ_FYDG01000001.1"/>
</dbReference>
<name>A0A212QP14_RHOAC</name>
<dbReference type="OrthoDB" id="9758751at2"/>